<accession>A0ABU2L1J7</accession>
<proteinExistence type="inferred from homology"/>
<keyword evidence="6" id="KW-1185">Reference proteome</keyword>
<comment type="caution">
    <text evidence="5">The sequence shown here is derived from an EMBL/GenBank/DDBJ whole genome shotgun (WGS) entry which is preliminary data.</text>
</comment>
<dbReference type="EMBL" id="JAVREN010000001">
    <property type="protein sequence ID" value="MDT0305435.1"/>
    <property type="molecule type" value="Genomic_DNA"/>
</dbReference>
<keyword evidence="2" id="KW-0521">NADP</keyword>
<reference evidence="6" key="1">
    <citation type="submission" date="2023-07" db="EMBL/GenBank/DDBJ databases">
        <title>30 novel species of actinomycetes from the DSMZ collection.</title>
        <authorList>
            <person name="Nouioui I."/>
        </authorList>
    </citation>
    <scope>NUCLEOTIDE SEQUENCE [LARGE SCALE GENOMIC DNA]</scope>
    <source>
        <strain evidence="6">DSM 44917</strain>
    </source>
</reference>
<gene>
    <name evidence="5" type="ORF">RM780_00450</name>
</gene>
<name>A0ABU2L1J7_9ACTN</name>
<comment type="similarity">
    <text evidence="1 4">Belongs to the short-chain dehydrogenases/reductases (SDR) family.</text>
</comment>
<evidence type="ECO:0000256" key="1">
    <source>
        <dbReference type="ARBA" id="ARBA00006484"/>
    </source>
</evidence>
<evidence type="ECO:0000313" key="6">
    <source>
        <dbReference type="Proteomes" id="UP001183388"/>
    </source>
</evidence>
<dbReference type="RefSeq" id="WP_311628346.1">
    <property type="nucleotide sequence ID" value="NZ_JAVREN010000001.1"/>
</dbReference>
<evidence type="ECO:0000313" key="5">
    <source>
        <dbReference type="EMBL" id="MDT0305435.1"/>
    </source>
</evidence>
<dbReference type="InterPro" id="IPR002347">
    <property type="entry name" value="SDR_fam"/>
</dbReference>
<dbReference type="PRINTS" id="PR00081">
    <property type="entry name" value="GDHRDH"/>
</dbReference>
<evidence type="ECO:0000256" key="4">
    <source>
        <dbReference type="RuleBase" id="RU000363"/>
    </source>
</evidence>
<organism evidence="5 6">
    <name type="scientific">Streptomyces boetiae</name>
    <dbReference type="NCBI Taxonomy" id="3075541"/>
    <lineage>
        <taxon>Bacteria</taxon>
        <taxon>Bacillati</taxon>
        <taxon>Actinomycetota</taxon>
        <taxon>Actinomycetes</taxon>
        <taxon>Kitasatosporales</taxon>
        <taxon>Streptomycetaceae</taxon>
        <taxon>Streptomyces</taxon>
    </lineage>
</organism>
<dbReference type="CDD" id="cd05233">
    <property type="entry name" value="SDR_c"/>
    <property type="match status" value="1"/>
</dbReference>
<dbReference type="Proteomes" id="UP001183388">
    <property type="component" value="Unassembled WGS sequence"/>
</dbReference>
<evidence type="ECO:0000256" key="3">
    <source>
        <dbReference type="ARBA" id="ARBA00023002"/>
    </source>
</evidence>
<dbReference type="PRINTS" id="PR00080">
    <property type="entry name" value="SDRFAMILY"/>
</dbReference>
<protein>
    <submittedName>
        <fullName evidence="5">SDR family NAD(P)-dependent oxidoreductase</fullName>
    </submittedName>
</protein>
<dbReference type="Pfam" id="PF00106">
    <property type="entry name" value="adh_short"/>
    <property type="match status" value="1"/>
</dbReference>
<dbReference type="Gene3D" id="3.40.50.720">
    <property type="entry name" value="NAD(P)-binding Rossmann-like Domain"/>
    <property type="match status" value="1"/>
</dbReference>
<dbReference type="PANTHER" id="PTHR43391">
    <property type="entry name" value="RETINOL DEHYDROGENASE-RELATED"/>
    <property type="match status" value="1"/>
</dbReference>
<dbReference type="PROSITE" id="PS00061">
    <property type="entry name" value="ADH_SHORT"/>
    <property type="match status" value="1"/>
</dbReference>
<dbReference type="InterPro" id="IPR020904">
    <property type="entry name" value="Sc_DH/Rdtase_CS"/>
</dbReference>
<dbReference type="SUPFAM" id="SSF51735">
    <property type="entry name" value="NAD(P)-binding Rossmann-fold domains"/>
    <property type="match status" value="1"/>
</dbReference>
<dbReference type="PANTHER" id="PTHR43391:SF14">
    <property type="entry name" value="DEHYDROGENASE_REDUCTASE SDR FAMILY PROTEIN 7-LIKE"/>
    <property type="match status" value="1"/>
</dbReference>
<evidence type="ECO:0000256" key="2">
    <source>
        <dbReference type="ARBA" id="ARBA00022857"/>
    </source>
</evidence>
<dbReference type="InterPro" id="IPR036291">
    <property type="entry name" value="NAD(P)-bd_dom_sf"/>
</dbReference>
<keyword evidence="3" id="KW-0560">Oxidoreductase</keyword>
<sequence>MNAPANAPAHPRVLITGAASGLGRAMAARFAAAGARVVLADIAAEAGLAAAAELSGLPAGSATEGKAAPTPWGGSAVFLPLDVRSEAAWQEARAWVEAEWDGLDILINNAGVSAAGRIEAIPESDWEWITGINLLAVVRGCRTFVPLLKRQGSGHIVNIASMAGLINPPFMANYNVTKAGVVALSETLRFELEPWGIGTTVVCPGFVPTNLASSFRSPDPALAEVSAKLIANGKTTPEHLAERVHEAVRRGTFLLLLHREEKVAWWAKRYARALFKRQVSKAAHRMRTGLERHSGRHS</sequence>